<proteinExistence type="predicted"/>
<reference evidence="4 5" key="1">
    <citation type="submission" date="2019-08" db="EMBL/GenBank/DDBJ databases">
        <authorList>
            <person name="Peeters C."/>
        </authorList>
    </citation>
    <scope>NUCLEOTIDE SEQUENCE [LARGE SCALE GENOMIC DNA]</scope>
    <source>
        <strain evidence="4 5">LMG 31118</strain>
    </source>
</reference>
<feature type="domain" description="Acyltransferase MbtK/IucB-like conserved" evidence="3">
    <location>
        <begin position="211"/>
        <end position="258"/>
    </location>
</feature>
<accession>A0A5E4ZJK0</accession>
<keyword evidence="4" id="KW-0808">Transferase</keyword>
<dbReference type="Proteomes" id="UP000414136">
    <property type="component" value="Unassembled WGS sequence"/>
</dbReference>
<dbReference type="Gene3D" id="3.40.630.30">
    <property type="match status" value="1"/>
</dbReference>
<dbReference type="RefSeq" id="WP_217431227.1">
    <property type="nucleotide sequence ID" value="NZ_CABPSQ010000001.1"/>
</dbReference>
<feature type="region of interest" description="Disordered" evidence="2">
    <location>
        <begin position="1"/>
        <end position="23"/>
    </location>
</feature>
<gene>
    <name evidence="4" type="ORF">PCA31118_00235</name>
</gene>
<dbReference type="GO" id="GO:0016410">
    <property type="term" value="F:N-acyltransferase activity"/>
    <property type="evidence" value="ECO:0007669"/>
    <property type="project" value="TreeGrafter"/>
</dbReference>
<evidence type="ECO:0000313" key="4">
    <source>
        <dbReference type="EMBL" id="VVE60440.1"/>
    </source>
</evidence>
<dbReference type="Pfam" id="PF13523">
    <property type="entry name" value="Acetyltransf_8"/>
    <property type="match status" value="1"/>
</dbReference>
<dbReference type="PANTHER" id="PTHR31438">
    <property type="entry name" value="LYSINE N-ACYLTRANSFERASE C17G9.06C-RELATED"/>
    <property type="match status" value="1"/>
</dbReference>
<dbReference type="InterPro" id="IPR016181">
    <property type="entry name" value="Acyl_CoA_acyltransferase"/>
</dbReference>
<protein>
    <submittedName>
        <fullName evidence="4">Acetyl CoA--N6-hydroxylysine acetyl transferase</fullName>
    </submittedName>
</protein>
<dbReference type="AlphaFoldDB" id="A0A5E4ZJK0"/>
<organism evidence="4 5">
    <name type="scientific">Pandoraea captiosa</name>
    <dbReference type="NCBI Taxonomy" id="2508302"/>
    <lineage>
        <taxon>Bacteria</taxon>
        <taxon>Pseudomonadati</taxon>
        <taxon>Pseudomonadota</taxon>
        <taxon>Betaproteobacteria</taxon>
        <taxon>Burkholderiales</taxon>
        <taxon>Burkholderiaceae</taxon>
        <taxon>Pandoraea</taxon>
    </lineage>
</organism>
<evidence type="ECO:0000256" key="1">
    <source>
        <dbReference type="ARBA" id="ARBA00004924"/>
    </source>
</evidence>
<evidence type="ECO:0000256" key="2">
    <source>
        <dbReference type="SAM" id="MobiDB-lite"/>
    </source>
</evidence>
<comment type="pathway">
    <text evidence="1">Siderophore biosynthesis.</text>
</comment>
<dbReference type="EMBL" id="CABPSQ010000001">
    <property type="protein sequence ID" value="VVE60440.1"/>
    <property type="molecule type" value="Genomic_DNA"/>
</dbReference>
<name>A0A5E4ZJK0_9BURK</name>
<dbReference type="PANTHER" id="PTHR31438:SF1">
    <property type="entry name" value="LYSINE N-ACYLTRANSFERASE C17G9.06C-RELATED"/>
    <property type="match status" value="1"/>
</dbReference>
<sequence>MSIAMTAHAQTSNATVPPAALDTPEAPDIPYALTLPDGRRYHASGPDDAVARAGQELTLWCDARPVAVFRVSEADDGMMLQAKAPHDGHLPVQALLPVLAAVFCHHKACRHASVVWTAAQSDALHTTWLVGAVREGVGERFSQVDGAQVLHVSRQTFWQHPALWLRGPSSAGMAQQYVVTQGKRHPLRAPKPVGEVYRRHIARLGTQFSLRAIDQPGDVERFHEWMNLDSVAHFWEQTGTLEEHAEYLKKMHDDPHTVTLFACFDDEPFAYFEVYWAKEDRIAPFCDAADYDRGFHLLVGSTRFRSPGRTEAWLRSIIHYIFLDDPRTQRIVGEPRIDHDRWIAYMQGQGAARLREFDFPHKRAVLIAFERQTIFEQYAPW</sequence>
<keyword evidence="5" id="KW-1185">Reference proteome</keyword>
<dbReference type="SUPFAM" id="SSF55729">
    <property type="entry name" value="Acyl-CoA N-acyltransferases (Nat)"/>
    <property type="match status" value="1"/>
</dbReference>
<evidence type="ECO:0000313" key="5">
    <source>
        <dbReference type="Proteomes" id="UP000414136"/>
    </source>
</evidence>
<dbReference type="GO" id="GO:0019290">
    <property type="term" value="P:siderophore biosynthetic process"/>
    <property type="evidence" value="ECO:0007669"/>
    <property type="project" value="InterPro"/>
</dbReference>
<dbReference type="SMART" id="SM01006">
    <property type="entry name" value="AlcB"/>
    <property type="match status" value="1"/>
</dbReference>
<dbReference type="InterPro" id="IPR019432">
    <property type="entry name" value="Acyltransferase_MbtK/IucB-like"/>
</dbReference>
<evidence type="ECO:0000259" key="3">
    <source>
        <dbReference type="SMART" id="SM01006"/>
    </source>
</evidence>